<organism evidence="1 2">
    <name type="scientific">Pseudidiomarina maritima</name>
    <dbReference type="NCBI Taxonomy" id="519453"/>
    <lineage>
        <taxon>Bacteria</taxon>
        <taxon>Pseudomonadati</taxon>
        <taxon>Pseudomonadota</taxon>
        <taxon>Gammaproteobacteria</taxon>
        <taxon>Alteromonadales</taxon>
        <taxon>Idiomarinaceae</taxon>
        <taxon>Pseudidiomarina</taxon>
    </lineage>
</organism>
<keyword evidence="2" id="KW-1185">Reference proteome</keyword>
<proteinExistence type="predicted"/>
<dbReference type="PROSITE" id="PS51257">
    <property type="entry name" value="PROKAR_LIPOPROTEIN"/>
    <property type="match status" value="1"/>
</dbReference>
<comment type="caution">
    <text evidence="1">The sequence shown here is derived from an EMBL/GenBank/DDBJ whole genome shotgun (WGS) entry which is preliminary data.</text>
</comment>
<sequence>MTNLVKLLTAGLLALSLIGCGDGLSLGGSSAARLDTSSEQAYEASLKEVTAPMTAAEKRQFQADLSNIVVSAQLVKMSSSGNASPDEVQAEVLAELDGKTAKQVSDMAKKYREQLSH</sequence>
<dbReference type="EMBL" id="QGTT01000004">
    <property type="protein sequence ID" value="PWW14180.1"/>
    <property type="molecule type" value="Genomic_DNA"/>
</dbReference>
<evidence type="ECO:0000313" key="1">
    <source>
        <dbReference type="EMBL" id="PWW14180.1"/>
    </source>
</evidence>
<gene>
    <name evidence="1" type="ORF">DET45_104119</name>
</gene>
<accession>A0A317QA47</accession>
<dbReference type="RefSeq" id="WP_110075557.1">
    <property type="nucleotide sequence ID" value="NZ_QGTT01000004.1"/>
</dbReference>
<dbReference type="InterPro" id="IPR046516">
    <property type="entry name" value="DUF6694"/>
</dbReference>
<reference evidence="1 2" key="1">
    <citation type="submission" date="2018-05" db="EMBL/GenBank/DDBJ databases">
        <title>Freshwater and sediment microbial communities from various areas in North America, analyzing microbe dynamics in response to fracking.</title>
        <authorList>
            <person name="Lamendella R."/>
        </authorList>
    </citation>
    <scope>NUCLEOTIDE SEQUENCE [LARGE SCALE GENOMIC DNA]</scope>
    <source>
        <strain evidence="1 2">125B1</strain>
    </source>
</reference>
<dbReference type="Pfam" id="PF20404">
    <property type="entry name" value="DUF6694"/>
    <property type="match status" value="1"/>
</dbReference>
<dbReference type="AlphaFoldDB" id="A0A317QA47"/>
<dbReference type="Proteomes" id="UP000246964">
    <property type="component" value="Unassembled WGS sequence"/>
</dbReference>
<protein>
    <recommendedName>
        <fullName evidence="3">Lipoprotein</fullName>
    </recommendedName>
</protein>
<evidence type="ECO:0000313" key="2">
    <source>
        <dbReference type="Proteomes" id="UP000246964"/>
    </source>
</evidence>
<name>A0A317QA47_9GAMM</name>
<evidence type="ECO:0008006" key="3">
    <source>
        <dbReference type="Google" id="ProtNLM"/>
    </source>
</evidence>